<comment type="cofactor">
    <cofactor evidence="1">
        <name>Zn(2+)</name>
        <dbReference type="ChEBI" id="CHEBI:29105"/>
    </cofactor>
</comment>
<organism evidence="4 5">
    <name type="scientific">Algoriphagus marincola HL-49</name>
    <dbReference type="NCBI Taxonomy" id="1305737"/>
    <lineage>
        <taxon>Bacteria</taxon>
        <taxon>Pseudomonadati</taxon>
        <taxon>Bacteroidota</taxon>
        <taxon>Cytophagia</taxon>
        <taxon>Cytophagales</taxon>
        <taxon>Cyclobacteriaceae</taxon>
        <taxon>Algoriphagus</taxon>
    </lineage>
</organism>
<evidence type="ECO:0000259" key="3">
    <source>
        <dbReference type="Pfam" id="PF07969"/>
    </source>
</evidence>
<dbReference type="Gene3D" id="2.30.40.10">
    <property type="entry name" value="Urease, subunit C, domain 1"/>
    <property type="match status" value="2"/>
</dbReference>
<name>A0A0N8KFQ0_9BACT</name>
<dbReference type="InterPro" id="IPR006680">
    <property type="entry name" value="Amidohydro-rel"/>
</dbReference>
<dbReference type="InterPro" id="IPR050378">
    <property type="entry name" value="Metallo-dep_Hydrolases_sf"/>
</dbReference>
<dbReference type="InterPro" id="IPR023100">
    <property type="entry name" value="D-aminoacylase_insert_dom_sf"/>
</dbReference>
<feature type="domain" description="Amidohydrolase-related" evidence="2">
    <location>
        <begin position="73"/>
        <end position="232"/>
    </location>
</feature>
<dbReference type="EMBL" id="LJXT01000059">
    <property type="protein sequence ID" value="KPQ14754.1"/>
    <property type="molecule type" value="Genomic_DNA"/>
</dbReference>
<dbReference type="PROSITE" id="PS51257">
    <property type="entry name" value="PROKAR_LIPOPROTEIN"/>
    <property type="match status" value="1"/>
</dbReference>
<evidence type="ECO:0000313" key="4">
    <source>
        <dbReference type="EMBL" id="KPQ14754.1"/>
    </source>
</evidence>
<dbReference type="InterPro" id="IPR032466">
    <property type="entry name" value="Metal_Hydrolase"/>
</dbReference>
<evidence type="ECO:0000259" key="2">
    <source>
        <dbReference type="Pfam" id="PF01979"/>
    </source>
</evidence>
<feature type="domain" description="Amidohydrolase 3" evidence="3">
    <location>
        <begin position="385"/>
        <end position="500"/>
    </location>
</feature>
<dbReference type="Pfam" id="PF01979">
    <property type="entry name" value="Amidohydro_1"/>
    <property type="match status" value="1"/>
</dbReference>
<proteinExistence type="predicted"/>
<gene>
    <name evidence="4" type="ORF">HLUCCX10_10075</name>
</gene>
<dbReference type="eggNOG" id="COG3653">
    <property type="taxonomic scope" value="Bacteria"/>
</dbReference>
<dbReference type="Proteomes" id="UP000050421">
    <property type="component" value="Unassembled WGS sequence"/>
</dbReference>
<accession>A0A0N8KFQ0</accession>
<dbReference type="CDD" id="cd01297">
    <property type="entry name" value="D-aminoacylase"/>
    <property type="match status" value="1"/>
</dbReference>
<evidence type="ECO:0000256" key="1">
    <source>
        <dbReference type="ARBA" id="ARBA00001947"/>
    </source>
</evidence>
<dbReference type="EC" id="3.5.1.81" evidence="4"/>
<keyword evidence="4" id="KW-0378">Hydrolase</keyword>
<dbReference type="SUPFAM" id="SSF51338">
    <property type="entry name" value="Composite domain of metallo-dependent hydrolases"/>
    <property type="match status" value="1"/>
</dbReference>
<dbReference type="STRING" id="1305737.GCA_000526355_03720"/>
<evidence type="ECO:0000313" key="5">
    <source>
        <dbReference type="Proteomes" id="UP000050421"/>
    </source>
</evidence>
<dbReference type="OrthoDB" id="9775607at2"/>
<sequence length="523" mass="57559">MKFQKLIFAILILFVSCQSKEFDLVILNGIVYKGDGSPGQILDIGVSGDEISFIGKLENYKSQETIDASGLAVSPGFIDLHTHLEPILEMPLAESLIRQGVTLALGGPDGSGPLPLGEFLDSLEHMEIGPNLAYLVGHNSIRRKYLQNSNREPNEEELQQMIQEVKQAMKEGAFGISTGLKYLPGTFAKKNELIALSKAAAEHGGIYTSHLREEGIGLIEAVQEAIEISLEASIPVILTHHKAIGVKMWGASTKTLALVDSAREQGLDIKMDQYPYAASHTGISVLIPSWAMEGGNFEERVSNPALRDSIKDGIIYSILNDRGGADLKRIQFSTVTWDRSLEGKTLHDWLVREGKEPSVENGADFVIQAQLNGGTGTIYHAMDEADVRRIMRHPMTMIASDGRLSRPGEGHPHPRAYGTFPRVLGYYTREEKVLDLPTAIHKMTGLSAQSLGLSDRGLIQEGMKADLCLFDPKTIRDKSTFIDPHQYPEGILFVLVNGQFAVKEGEFLNRGFGRVIRKQATER</sequence>
<dbReference type="SUPFAM" id="SSF51556">
    <property type="entry name" value="Metallo-dependent hydrolases"/>
    <property type="match status" value="1"/>
</dbReference>
<dbReference type="Pfam" id="PF07969">
    <property type="entry name" value="Amidohydro_3"/>
    <property type="match status" value="1"/>
</dbReference>
<dbReference type="Gene3D" id="3.20.20.140">
    <property type="entry name" value="Metal-dependent hydrolases"/>
    <property type="match status" value="2"/>
</dbReference>
<reference evidence="4 5" key="1">
    <citation type="submission" date="2015-09" db="EMBL/GenBank/DDBJ databases">
        <title>Identification and resolution of microdiversity through metagenomic sequencing of parallel consortia.</title>
        <authorList>
            <person name="Nelson W.C."/>
            <person name="Romine M.F."/>
            <person name="Lindemann S.R."/>
        </authorList>
    </citation>
    <scope>NUCLEOTIDE SEQUENCE [LARGE SCALE GENOMIC DNA]</scope>
    <source>
        <strain evidence="4">HL-49</strain>
    </source>
</reference>
<dbReference type="PANTHER" id="PTHR11647:SF1">
    <property type="entry name" value="COLLAPSIN RESPONSE MEDIATOR PROTEIN"/>
    <property type="match status" value="1"/>
</dbReference>
<dbReference type="InterPro" id="IPR011059">
    <property type="entry name" value="Metal-dep_hydrolase_composite"/>
</dbReference>
<dbReference type="PANTHER" id="PTHR11647">
    <property type="entry name" value="HYDRANTOINASE/DIHYDROPYRIMIDINASE FAMILY MEMBER"/>
    <property type="match status" value="1"/>
</dbReference>
<dbReference type="AlphaFoldDB" id="A0A0N8KFQ0"/>
<dbReference type="Gene3D" id="3.30.1490.130">
    <property type="entry name" value="D-aminoacylase. Domain 3"/>
    <property type="match status" value="1"/>
</dbReference>
<protein>
    <submittedName>
        <fullName evidence="4">N-acyl-D-amino-acid deacylase</fullName>
        <ecNumber evidence="4">3.5.1.81</ecNumber>
    </submittedName>
</protein>
<dbReference type="InterPro" id="IPR013108">
    <property type="entry name" value="Amidohydro_3"/>
</dbReference>
<comment type="caution">
    <text evidence="4">The sequence shown here is derived from an EMBL/GenBank/DDBJ whole genome shotgun (WGS) entry which is preliminary data.</text>
</comment>
<dbReference type="GO" id="GO:0047420">
    <property type="term" value="F:N-acyl-D-amino-acid deacylase activity"/>
    <property type="evidence" value="ECO:0007669"/>
    <property type="project" value="UniProtKB-EC"/>
</dbReference>
<dbReference type="PATRIC" id="fig|1305737.6.peg.2620"/>